<evidence type="ECO:0000313" key="2">
    <source>
        <dbReference type="EMBL" id="CAI8013021.1"/>
    </source>
</evidence>
<dbReference type="AlphaFoldDB" id="A0AA35RM08"/>
<gene>
    <name evidence="2" type="ORF">GBAR_LOCUS8302</name>
</gene>
<comment type="caution">
    <text evidence="2">The sequence shown here is derived from an EMBL/GenBank/DDBJ whole genome shotgun (WGS) entry which is preliminary data.</text>
</comment>
<dbReference type="EMBL" id="CASHTH010001230">
    <property type="protein sequence ID" value="CAI8013021.1"/>
    <property type="molecule type" value="Genomic_DNA"/>
</dbReference>
<reference evidence="2" key="1">
    <citation type="submission" date="2023-03" db="EMBL/GenBank/DDBJ databases">
        <authorList>
            <person name="Steffen K."/>
            <person name="Cardenas P."/>
        </authorList>
    </citation>
    <scope>NUCLEOTIDE SEQUENCE</scope>
</reference>
<evidence type="ECO:0000256" key="1">
    <source>
        <dbReference type="SAM" id="MobiDB-lite"/>
    </source>
</evidence>
<feature type="region of interest" description="Disordered" evidence="1">
    <location>
        <begin position="1"/>
        <end position="21"/>
    </location>
</feature>
<evidence type="ECO:0000313" key="3">
    <source>
        <dbReference type="Proteomes" id="UP001174909"/>
    </source>
</evidence>
<feature type="non-terminal residue" evidence="2">
    <location>
        <position position="1"/>
    </location>
</feature>
<organism evidence="2 3">
    <name type="scientific">Geodia barretti</name>
    <name type="common">Barrett's horny sponge</name>
    <dbReference type="NCBI Taxonomy" id="519541"/>
    <lineage>
        <taxon>Eukaryota</taxon>
        <taxon>Metazoa</taxon>
        <taxon>Porifera</taxon>
        <taxon>Demospongiae</taxon>
        <taxon>Heteroscleromorpha</taxon>
        <taxon>Tetractinellida</taxon>
        <taxon>Astrophorina</taxon>
        <taxon>Geodiidae</taxon>
        <taxon>Geodia</taxon>
    </lineage>
</organism>
<sequence>SSSSSLPQQQGPKRRNLQQTGALVNRDVFTEPQLTTTTLQGRTHSLQHATHKRSRYNYTVVQQVRQRALDAACRQQTITRETWSDLSQSQRTALADRIIVNEEHKLLFCPVPLTSIGPWMKVLYLLGPNGKQLKSTD</sequence>
<proteinExistence type="predicted"/>
<protein>
    <submittedName>
        <fullName evidence="2">Carbohydrate sulfotransferase 14</fullName>
    </submittedName>
</protein>
<name>A0AA35RM08_GEOBA</name>
<accession>A0AA35RM08</accession>
<keyword evidence="3" id="KW-1185">Reference proteome</keyword>
<feature type="non-terminal residue" evidence="2">
    <location>
        <position position="137"/>
    </location>
</feature>
<dbReference type="Proteomes" id="UP001174909">
    <property type="component" value="Unassembled WGS sequence"/>
</dbReference>